<comment type="cofactor">
    <cofactor evidence="2 17">
        <name>NAD(+)</name>
        <dbReference type="ChEBI" id="CHEBI:57540"/>
    </cofactor>
</comment>
<keyword evidence="8 17" id="KW-0963">Cytoplasm</keyword>
<evidence type="ECO:0000259" key="19">
    <source>
        <dbReference type="Pfam" id="PF24621"/>
    </source>
</evidence>
<protein>
    <recommendedName>
        <fullName evidence="7 17">3-dehydroquinate synthase</fullName>
        <shortName evidence="17">DHQS</shortName>
        <ecNumber evidence="6 17">4.2.3.4</ecNumber>
    </recommendedName>
</protein>
<evidence type="ECO:0000256" key="10">
    <source>
        <dbReference type="ARBA" id="ARBA00022723"/>
    </source>
</evidence>
<feature type="domain" description="3-dehydroquinate synthase C-terminal" evidence="19">
    <location>
        <begin position="182"/>
        <end position="323"/>
    </location>
</feature>
<keyword evidence="11 17" id="KW-0547">Nucleotide-binding</keyword>
<comment type="function">
    <text evidence="17">Catalyzes the conversion of 3-deoxy-D-arabino-heptulosonate 7-phosphate (DAHP) to dehydroquinate (DHQ).</text>
</comment>
<dbReference type="Gene3D" id="1.20.1090.10">
    <property type="entry name" value="Dehydroquinate synthase-like - alpha domain"/>
    <property type="match status" value="1"/>
</dbReference>
<dbReference type="GO" id="GO:0003856">
    <property type="term" value="F:3-dehydroquinate synthase activity"/>
    <property type="evidence" value="ECO:0007669"/>
    <property type="project" value="UniProtKB-EC"/>
</dbReference>
<evidence type="ECO:0000256" key="17">
    <source>
        <dbReference type="HAMAP-Rule" id="MF_00110"/>
    </source>
</evidence>
<dbReference type="InterPro" id="IPR030960">
    <property type="entry name" value="DHQS/DOIS_N"/>
</dbReference>
<dbReference type="InterPro" id="IPR056179">
    <property type="entry name" value="DHQS_C"/>
</dbReference>
<evidence type="ECO:0000256" key="1">
    <source>
        <dbReference type="ARBA" id="ARBA00001393"/>
    </source>
</evidence>
<dbReference type="HAMAP" id="MF_00110">
    <property type="entry name" value="DHQ_synthase"/>
    <property type="match status" value="1"/>
</dbReference>
<keyword evidence="10 17" id="KW-0479">Metal-binding</keyword>
<proteinExistence type="inferred from homology"/>
<dbReference type="InterPro" id="IPR050071">
    <property type="entry name" value="Dehydroquinate_synthase"/>
</dbReference>
<evidence type="ECO:0000256" key="6">
    <source>
        <dbReference type="ARBA" id="ARBA00013031"/>
    </source>
</evidence>
<comment type="subcellular location">
    <subcellularLocation>
        <location evidence="3 17">Cytoplasm</location>
    </subcellularLocation>
</comment>
<keyword evidence="14 17" id="KW-0057">Aromatic amino acid biosynthesis</keyword>
<comment type="pathway">
    <text evidence="4 17">Metabolic intermediate biosynthesis; chorismate biosynthesis; chorismate from D-erythrose 4-phosphate and phosphoenolpyruvate: step 2/7.</text>
</comment>
<feature type="binding site" evidence="17">
    <location>
        <position position="143"/>
    </location>
    <ligand>
        <name>NAD(+)</name>
        <dbReference type="ChEBI" id="CHEBI:57540"/>
    </ligand>
</feature>
<evidence type="ECO:0000256" key="5">
    <source>
        <dbReference type="ARBA" id="ARBA00005412"/>
    </source>
</evidence>
<feature type="binding site" evidence="17">
    <location>
        <position position="152"/>
    </location>
    <ligand>
        <name>NAD(+)</name>
        <dbReference type="ChEBI" id="CHEBI:57540"/>
    </ligand>
</feature>
<dbReference type="NCBIfam" id="TIGR01357">
    <property type="entry name" value="aroB"/>
    <property type="match status" value="1"/>
</dbReference>
<comment type="caution">
    <text evidence="17">Lacks conserved residue(s) required for the propagation of feature annotation.</text>
</comment>
<dbReference type="SUPFAM" id="SSF56796">
    <property type="entry name" value="Dehydroquinate synthase-like"/>
    <property type="match status" value="1"/>
</dbReference>
<organism evidence="20 21">
    <name type="scientific">Clostridium moutaii</name>
    <dbReference type="NCBI Taxonomy" id="3240932"/>
    <lineage>
        <taxon>Bacteria</taxon>
        <taxon>Bacillati</taxon>
        <taxon>Bacillota</taxon>
        <taxon>Clostridia</taxon>
        <taxon>Eubacteriales</taxon>
        <taxon>Clostridiaceae</taxon>
        <taxon>Clostridium</taxon>
    </lineage>
</organism>
<evidence type="ECO:0000256" key="8">
    <source>
        <dbReference type="ARBA" id="ARBA00022490"/>
    </source>
</evidence>
<comment type="catalytic activity">
    <reaction evidence="1 17">
        <text>7-phospho-2-dehydro-3-deoxy-D-arabino-heptonate = 3-dehydroquinate + phosphate</text>
        <dbReference type="Rhea" id="RHEA:21968"/>
        <dbReference type="ChEBI" id="CHEBI:32364"/>
        <dbReference type="ChEBI" id="CHEBI:43474"/>
        <dbReference type="ChEBI" id="CHEBI:58394"/>
        <dbReference type="EC" id="4.2.3.4"/>
    </reaction>
</comment>
<keyword evidence="16 17" id="KW-0170">Cobalt</keyword>
<dbReference type="PIRSF" id="PIRSF001455">
    <property type="entry name" value="DHQ_synth"/>
    <property type="match status" value="1"/>
</dbReference>
<keyword evidence="21" id="KW-1185">Reference proteome</keyword>
<dbReference type="Gene3D" id="3.40.50.1970">
    <property type="match status" value="1"/>
</dbReference>
<evidence type="ECO:0000256" key="15">
    <source>
        <dbReference type="ARBA" id="ARBA00023239"/>
    </source>
</evidence>
<comment type="similarity">
    <text evidence="5 17">Belongs to the sugar phosphate cyclases superfamily. Dehydroquinate synthase family.</text>
</comment>
<dbReference type="InterPro" id="IPR016037">
    <property type="entry name" value="DHQ_synth_AroB"/>
</dbReference>
<feature type="domain" description="3-dehydroquinate synthase N-terminal" evidence="18">
    <location>
        <begin position="68"/>
        <end position="179"/>
    </location>
</feature>
<dbReference type="EMBL" id="JBGEWD010000012">
    <property type="protein sequence ID" value="MEY8001014.1"/>
    <property type="molecule type" value="Genomic_DNA"/>
</dbReference>
<feature type="binding site" evidence="17">
    <location>
        <position position="263"/>
    </location>
    <ligand>
        <name>Zn(2+)</name>
        <dbReference type="ChEBI" id="CHEBI:29105"/>
    </ligand>
</feature>
<dbReference type="PANTHER" id="PTHR43622">
    <property type="entry name" value="3-DEHYDROQUINATE SYNTHASE"/>
    <property type="match status" value="1"/>
</dbReference>
<sequence length="360" mass="40562">MNIIDIALKEKCYKIYIERGILKSAGEKLKSVYRDRSIVVITDHNVEKLYLDALKKSLLDNGFKVNTISIAPGEKSKTLGVLEEVYEKLCKFNTRRSDIIVSLGGGVVGDLAGFAAATYLRGIRYIQVPTSILAQVDSSVGGKVAVDLPWGKNLVGNFYHPDAIFIDPEVLISLNDKFFSDGMSEVIKYGFIRDKSILKDLNSYSKKNETLDNMENIIYKCCNIKKQLVETDERDLGDRMILNFGHTLGHSLERYYDYGKYSHGEAVSIGMACITKRTEEMGITENGTYDYMKCILKKYGLPTHMPDLDRQVIINSIALDKKSLGENLINLIVLEEVGKAKIMKVKISQVYDFLFSDKIK</sequence>
<dbReference type="Proteomes" id="UP001564657">
    <property type="component" value="Unassembled WGS sequence"/>
</dbReference>
<dbReference type="InterPro" id="IPR030963">
    <property type="entry name" value="DHQ_synth_fam"/>
</dbReference>
<evidence type="ECO:0000313" key="20">
    <source>
        <dbReference type="EMBL" id="MEY8001014.1"/>
    </source>
</evidence>
<feature type="binding site" evidence="17">
    <location>
        <begin position="130"/>
        <end position="131"/>
    </location>
    <ligand>
        <name>NAD(+)</name>
        <dbReference type="ChEBI" id="CHEBI:57540"/>
    </ligand>
</feature>
<name>A0ABV4BQE9_9CLOT</name>
<keyword evidence="9 17" id="KW-0028">Amino-acid biosynthesis</keyword>
<evidence type="ECO:0000256" key="13">
    <source>
        <dbReference type="ARBA" id="ARBA00023027"/>
    </source>
</evidence>
<evidence type="ECO:0000256" key="4">
    <source>
        <dbReference type="ARBA" id="ARBA00004661"/>
    </source>
</evidence>
<comment type="cofactor">
    <cofactor evidence="17">
        <name>Co(2+)</name>
        <dbReference type="ChEBI" id="CHEBI:48828"/>
    </cofactor>
    <cofactor evidence="17">
        <name>Zn(2+)</name>
        <dbReference type="ChEBI" id="CHEBI:29105"/>
    </cofactor>
    <text evidence="17">Binds 1 divalent metal cation per subunit. Can use either Co(2+) or Zn(2+).</text>
</comment>
<gene>
    <name evidence="17 20" type="primary">aroB</name>
    <name evidence="20" type="ORF">AB8U03_12590</name>
</gene>
<feature type="binding site" evidence="17">
    <location>
        <begin position="106"/>
        <end position="110"/>
    </location>
    <ligand>
        <name>NAD(+)</name>
        <dbReference type="ChEBI" id="CHEBI:57540"/>
    </ligand>
</feature>
<feature type="binding site" evidence="17">
    <location>
        <position position="246"/>
    </location>
    <ligand>
        <name>Zn(2+)</name>
        <dbReference type="ChEBI" id="CHEBI:29105"/>
    </ligand>
</feature>
<comment type="caution">
    <text evidence="20">The sequence shown here is derived from an EMBL/GenBank/DDBJ whole genome shotgun (WGS) entry which is preliminary data.</text>
</comment>
<evidence type="ECO:0000256" key="2">
    <source>
        <dbReference type="ARBA" id="ARBA00001911"/>
    </source>
</evidence>
<dbReference type="Pfam" id="PF24621">
    <property type="entry name" value="DHQS_C"/>
    <property type="match status" value="1"/>
</dbReference>
<dbReference type="CDD" id="cd08195">
    <property type="entry name" value="DHQS"/>
    <property type="match status" value="1"/>
</dbReference>
<evidence type="ECO:0000259" key="18">
    <source>
        <dbReference type="Pfam" id="PF01761"/>
    </source>
</evidence>
<evidence type="ECO:0000256" key="14">
    <source>
        <dbReference type="ARBA" id="ARBA00023141"/>
    </source>
</evidence>
<evidence type="ECO:0000256" key="11">
    <source>
        <dbReference type="ARBA" id="ARBA00022741"/>
    </source>
</evidence>
<feature type="binding site" evidence="17">
    <location>
        <position position="185"/>
    </location>
    <ligand>
        <name>Zn(2+)</name>
        <dbReference type="ChEBI" id="CHEBI:29105"/>
    </ligand>
</feature>
<evidence type="ECO:0000256" key="3">
    <source>
        <dbReference type="ARBA" id="ARBA00004496"/>
    </source>
</evidence>
<reference evidence="20 21" key="1">
    <citation type="submission" date="2024-08" db="EMBL/GenBank/DDBJ databases">
        <title>Clostridium lapicellarii sp. nov., and Clostridium renhuaiense sp. nov., two species isolated from the mud in a fermentation cellar used for producing sauce-flavour Chinese liquors.</title>
        <authorList>
            <person name="Yang F."/>
            <person name="Wang H."/>
            <person name="Chen L.Q."/>
            <person name="Zhou N."/>
            <person name="Lu J.J."/>
            <person name="Pu X.X."/>
            <person name="Wan B."/>
            <person name="Wang L."/>
            <person name="Liu S.J."/>
        </authorList>
    </citation>
    <scope>NUCLEOTIDE SEQUENCE [LARGE SCALE GENOMIC DNA]</scope>
    <source>
        <strain evidence="20 21">MT-5</strain>
    </source>
</reference>
<accession>A0ABV4BQE9</accession>
<dbReference type="Pfam" id="PF01761">
    <property type="entry name" value="DHQ_synthase"/>
    <property type="match status" value="1"/>
</dbReference>
<evidence type="ECO:0000256" key="7">
    <source>
        <dbReference type="ARBA" id="ARBA00017684"/>
    </source>
</evidence>
<evidence type="ECO:0000256" key="12">
    <source>
        <dbReference type="ARBA" id="ARBA00022833"/>
    </source>
</evidence>
<evidence type="ECO:0000256" key="16">
    <source>
        <dbReference type="ARBA" id="ARBA00023285"/>
    </source>
</evidence>
<keyword evidence="15 17" id="KW-0456">Lyase</keyword>
<evidence type="ECO:0000256" key="9">
    <source>
        <dbReference type="ARBA" id="ARBA00022605"/>
    </source>
</evidence>
<dbReference type="EC" id="4.2.3.4" evidence="6 17"/>
<dbReference type="RefSeq" id="WP_369704910.1">
    <property type="nucleotide sequence ID" value="NZ_JBGEWD010000012.1"/>
</dbReference>
<evidence type="ECO:0000313" key="21">
    <source>
        <dbReference type="Proteomes" id="UP001564657"/>
    </source>
</evidence>
<dbReference type="PANTHER" id="PTHR43622:SF7">
    <property type="entry name" value="3-DEHYDROQUINATE SYNTHASE, CHLOROPLASTIC"/>
    <property type="match status" value="1"/>
</dbReference>
<keyword evidence="13 17" id="KW-0520">NAD</keyword>
<keyword evidence="12 17" id="KW-0862">Zinc</keyword>